<reference evidence="1" key="1">
    <citation type="journal article" date="2014" name="Int. J. Syst. Evol. Microbiol.">
        <title>Complete genome sequence of Corynebacterium casei LMG S-19264T (=DSM 44701T), isolated from a smear-ripened cheese.</title>
        <authorList>
            <consortium name="US DOE Joint Genome Institute (JGI-PGF)"/>
            <person name="Walter F."/>
            <person name="Albersmeier A."/>
            <person name="Kalinowski J."/>
            <person name="Ruckert C."/>
        </authorList>
    </citation>
    <scope>NUCLEOTIDE SEQUENCE</scope>
    <source>
        <strain evidence="1">KCTC 32296</strain>
    </source>
</reference>
<proteinExistence type="predicted"/>
<name>A0A918UUB2_9CAUL</name>
<reference evidence="1" key="2">
    <citation type="submission" date="2020-09" db="EMBL/GenBank/DDBJ databases">
        <authorList>
            <person name="Sun Q."/>
            <person name="Kim S."/>
        </authorList>
    </citation>
    <scope>NUCLEOTIDE SEQUENCE</scope>
    <source>
        <strain evidence="1">KCTC 32296</strain>
    </source>
</reference>
<evidence type="ECO:0000313" key="1">
    <source>
        <dbReference type="EMBL" id="GGZ33536.1"/>
    </source>
</evidence>
<evidence type="ECO:0000313" key="2">
    <source>
        <dbReference type="Proteomes" id="UP000662572"/>
    </source>
</evidence>
<dbReference type="Proteomes" id="UP000662572">
    <property type="component" value="Unassembled WGS sequence"/>
</dbReference>
<protein>
    <submittedName>
        <fullName evidence="1">Uncharacterized protein</fullName>
    </submittedName>
</protein>
<sequence>MNSEDVFINCPFSDDYDQHFKAIIFTVIRSGFIPRCAREDDDGGDVRFEKICRIIAESKYGIHDISKTELDEASGLPRFNMPFELGLFLGAKKYAPEQVAKKAIIFDRAAYRYQQFISDIAGQDIHAHEGDIRRLIIDIAAWLRRASRRKTVPGGQVIADEFDNFARDLPIMIEAKQLSLVDLTYADDVGLMTEWLAQKNQ</sequence>
<accession>A0A918UUB2</accession>
<gene>
    <name evidence="1" type="ORF">GCM10011273_19840</name>
</gene>
<dbReference type="EMBL" id="BMZB01000002">
    <property type="protein sequence ID" value="GGZ33536.1"/>
    <property type="molecule type" value="Genomic_DNA"/>
</dbReference>
<organism evidence="1 2">
    <name type="scientific">Asticcacaulis endophyticus</name>
    <dbReference type="NCBI Taxonomy" id="1395890"/>
    <lineage>
        <taxon>Bacteria</taxon>
        <taxon>Pseudomonadati</taxon>
        <taxon>Pseudomonadota</taxon>
        <taxon>Alphaproteobacteria</taxon>
        <taxon>Caulobacterales</taxon>
        <taxon>Caulobacteraceae</taxon>
        <taxon>Asticcacaulis</taxon>
    </lineage>
</organism>
<dbReference type="RefSeq" id="WP_189486292.1">
    <property type="nucleotide sequence ID" value="NZ_BMZB01000002.1"/>
</dbReference>
<keyword evidence="2" id="KW-1185">Reference proteome</keyword>
<dbReference type="AlphaFoldDB" id="A0A918UUB2"/>
<comment type="caution">
    <text evidence="1">The sequence shown here is derived from an EMBL/GenBank/DDBJ whole genome shotgun (WGS) entry which is preliminary data.</text>
</comment>